<dbReference type="InterPro" id="IPR039370">
    <property type="entry name" value="BTF3"/>
</dbReference>
<evidence type="ECO:0000256" key="1">
    <source>
        <dbReference type="ARBA" id="ARBA00005296"/>
    </source>
</evidence>
<dbReference type="EMBL" id="ASPP01010613">
    <property type="protein sequence ID" value="ETO22584.1"/>
    <property type="molecule type" value="Genomic_DNA"/>
</dbReference>
<sequence length="98" mass="11186">MSTWSKLSKENIQERLKKTFENLTTQISGKKSKEDEKPEKEPQNELQKLNLRTLPSIEEVNLFKDDGTVIHFKKPKGNDGYTKKKEKGSTASHCGCCT</sequence>
<dbReference type="InterPro" id="IPR002715">
    <property type="entry name" value="Nas_poly-pep-assoc_cplx_dom"/>
</dbReference>
<dbReference type="Pfam" id="PF01849">
    <property type="entry name" value="NAC"/>
    <property type="match status" value="1"/>
</dbReference>
<dbReference type="PANTHER" id="PTHR10351">
    <property type="entry name" value="TRANSCRIPTION FACTOR BTF3 FAMILY MEMBER"/>
    <property type="match status" value="1"/>
</dbReference>
<evidence type="ECO:0000256" key="3">
    <source>
        <dbReference type="SAM" id="MobiDB-lite"/>
    </source>
</evidence>
<protein>
    <recommendedName>
        <fullName evidence="2">Nascent polypeptide-associated complex subunit beta</fullName>
    </recommendedName>
</protein>
<evidence type="ECO:0000259" key="4">
    <source>
        <dbReference type="PROSITE" id="PS51151"/>
    </source>
</evidence>
<organism evidence="5 6">
    <name type="scientific">Reticulomyxa filosa</name>
    <dbReference type="NCBI Taxonomy" id="46433"/>
    <lineage>
        <taxon>Eukaryota</taxon>
        <taxon>Sar</taxon>
        <taxon>Rhizaria</taxon>
        <taxon>Retaria</taxon>
        <taxon>Foraminifera</taxon>
        <taxon>Monothalamids</taxon>
        <taxon>Reticulomyxidae</taxon>
        <taxon>Reticulomyxa</taxon>
    </lineage>
</organism>
<name>X6NA03_RETFI</name>
<feature type="domain" description="NAC-A/B" evidence="4">
    <location>
        <begin position="36"/>
        <end position="98"/>
    </location>
</feature>
<accession>X6NA03</accession>
<feature type="region of interest" description="Disordered" evidence="3">
    <location>
        <begin position="23"/>
        <end position="45"/>
    </location>
</feature>
<comment type="caution">
    <text evidence="5">The sequence shown here is derived from an EMBL/GenBank/DDBJ whole genome shotgun (WGS) entry which is preliminary data.</text>
</comment>
<dbReference type="PROSITE" id="PS51151">
    <property type="entry name" value="NAC_AB"/>
    <property type="match status" value="1"/>
</dbReference>
<dbReference type="SMART" id="SM01407">
    <property type="entry name" value="NAC"/>
    <property type="match status" value="1"/>
</dbReference>
<gene>
    <name evidence="5" type="ORF">RFI_14609</name>
</gene>
<evidence type="ECO:0000313" key="6">
    <source>
        <dbReference type="Proteomes" id="UP000023152"/>
    </source>
</evidence>
<dbReference type="Gene3D" id="2.20.70.30">
    <property type="entry name" value="Nascent polypeptide-associated complex domain"/>
    <property type="match status" value="1"/>
</dbReference>
<dbReference type="OrthoDB" id="8033832at2759"/>
<keyword evidence="6" id="KW-1185">Reference proteome</keyword>
<proteinExistence type="inferred from homology"/>
<dbReference type="InterPro" id="IPR038187">
    <property type="entry name" value="NAC_A/B_dom_sf"/>
</dbReference>
<reference evidence="5 6" key="1">
    <citation type="journal article" date="2013" name="Curr. Biol.">
        <title>The Genome of the Foraminiferan Reticulomyxa filosa.</title>
        <authorList>
            <person name="Glockner G."/>
            <person name="Hulsmann N."/>
            <person name="Schleicher M."/>
            <person name="Noegel A.A."/>
            <person name="Eichinger L."/>
            <person name="Gallinger C."/>
            <person name="Pawlowski J."/>
            <person name="Sierra R."/>
            <person name="Euteneuer U."/>
            <person name="Pillet L."/>
            <person name="Moustafa A."/>
            <person name="Platzer M."/>
            <person name="Groth M."/>
            <person name="Szafranski K."/>
            <person name="Schliwa M."/>
        </authorList>
    </citation>
    <scope>NUCLEOTIDE SEQUENCE [LARGE SCALE GENOMIC DNA]</scope>
</reference>
<dbReference type="Proteomes" id="UP000023152">
    <property type="component" value="Unassembled WGS sequence"/>
</dbReference>
<feature type="region of interest" description="Disordered" evidence="3">
    <location>
        <begin position="76"/>
        <end position="98"/>
    </location>
</feature>
<comment type="subunit">
    <text evidence="2">Part of the nascent polypeptide-associated complex (NAC).</text>
</comment>
<comment type="similarity">
    <text evidence="1 2">Belongs to the NAC-beta family.</text>
</comment>
<keyword evidence="2" id="KW-0804">Transcription</keyword>
<dbReference type="AlphaFoldDB" id="X6NA03"/>
<feature type="compositionally biased region" description="Basic and acidic residues" evidence="3">
    <location>
        <begin position="31"/>
        <end position="43"/>
    </location>
</feature>
<evidence type="ECO:0000256" key="2">
    <source>
        <dbReference type="RuleBase" id="RU361272"/>
    </source>
</evidence>
<keyword evidence="2" id="KW-0805">Transcription regulation</keyword>
<evidence type="ECO:0000313" key="5">
    <source>
        <dbReference type="EMBL" id="ETO22584.1"/>
    </source>
</evidence>